<name>A0ABR3YA73_9EURO</name>
<comment type="caution">
    <text evidence="3">The sequence shown here is derived from an EMBL/GenBank/DDBJ whole genome shotgun (WGS) entry which is preliminary data.</text>
</comment>
<protein>
    <submittedName>
        <fullName evidence="3">Uncharacterized protein</fullName>
    </submittedName>
</protein>
<organism evidence="3 4">
    <name type="scientific">Paecilomyces lecythidis</name>
    <dbReference type="NCBI Taxonomy" id="3004212"/>
    <lineage>
        <taxon>Eukaryota</taxon>
        <taxon>Fungi</taxon>
        <taxon>Dikarya</taxon>
        <taxon>Ascomycota</taxon>
        <taxon>Pezizomycotina</taxon>
        <taxon>Eurotiomycetes</taxon>
        <taxon>Eurotiomycetidae</taxon>
        <taxon>Eurotiales</taxon>
        <taxon>Thermoascaceae</taxon>
        <taxon>Paecilomyces</taxon>
    </lineage>
</organism>
<dbReference type="Proteomes" id="UP001583193">
    <property type="component" value="Unassembled WGS sequence"/>
</dbReference>
<feature type="compositionally biased region" description="Low complexity" evidence="2">
    <location>
        <begin position="858"/>
        <end position="874"/>
    </location>
</feature>
<feature type="compositionally biased region" description="Basic and acidic residues" evidence="2">
    <location>
        <begin position="199"/>
        <end position="233"/>
    </location>
</feature>
<feature type="compositionally biased region" description="Pro residues" evidence="2">
    <location>
        <begin position="916"/>
        <end position="943"/>
    </location>
</feature>
<feature type="region of interest" description="Disordered" evidence="2">
    <location>
        <begin position="639"/>
        <end position="832"/>
    </location>
</feature>
<feature type="compositionally biased region" description="Polar residues" evidence="2">
    <location>
        <begin position="1"/>
        <end position="12"/>
    </location>
</feature>
<reference evidence="3 4" key="1">
    <citation type="journal article" date="2024" name="IMA Fungus">
        <title>IMA Genome - F19 : A genome assembly and annotation guide to empower mycologists, including annotated draft genome sequences of Ceratocystis pirilliformis, Diaporthe australafricana, Fusarium ophioides, Paecilomyces lecythidis, and Sporothrix stenoceras.</title>
        <authorList>
            <person name="Aylward J."/>
            <person name="Wilson A.M."/>
            <person name="Visagie C.M."/>
            <person name="Spraker J."/>
            <person name="Barnes I."/>
            <person name="Buitendag C."/>
            <person name="Ceriani C."/>
            <person name="Del Mar Angel L."/>
            <person name="du Plessis D."/>
            <person name="Fuchs T."/>
            <person name="Gasser K."/>
            <person name="Kramer D."/>
            <person name="Li W."/>
            <person name="Munsamy K."/>
            <person name="Piso A."/>
            <person name="Price J.L."/>
            <person name="Sonnekus B."/>
            <person name="Thomas C."/>
            <person name="van der Nest A."/>
            <person name="van Dijk A."/>
            <person name="van Heerden A."/>
            <person name="van Vuuren N."/>
            <person name="Yilmaz N."/>
            <person name="Duong T.A."/>
            <person name="van der Merwe N.A."/>
            <person name="Wingfield M.J."/>
            <person name="Wingfield B.D."/>
        </authorList>
    </citation>
    <scope>NUCLEOTIDE SEQUENCE [LARGE SCALE GENOMIC DNA]</scope>
    <source>
        <strain evidence="3 4">CMW 18167</strain>
    </source>
</reference>
<proteinExistence type="predicted"/>
<feature type="region of interest" description="Disordered" evidence="2">
    <location>
        <begin position="476"/>
        <end position="495"/>
    </location>
</feature>
<feature type="compositionally biased region" description="Basic and acidic residues" evidence="2">
    <location>
        <begin position="182"/>
        <end position="192"/>
    </location>
</feature>
<feature type="region of interest" description="Disordered" evidence="2">
    <location>
        <begin position="916"/>
        <end position="984"/>
    </location>
</feature>
<feature type="compositionally biased region" description="Basic and acidic residues" evidence="2">
    <location>
        <begin position="162"/>
        <end position="172"/>
    </location>
</feature>
<feature type="compositionally biased region" description="Polar residues" evidence="2">
    <location>
        <begin position="727"/>
        <end position="740"/>
    </location>
</feature>
<keyword evidence="4" id="KW-1185">Reference proteome</keyword>
<feature type="region of interest" description="Disordered" evidence="2">
    <location>
        <begin position="854"/>
        <end position="884"/>
    </location>
</feature>
<evidence type="ECO:0000313" key="3">
    <source>
        <dbReference type="EMBL" id="KAL1885205.1"/>
    </source>
</evidence>
<evidence type="ECO:0000256" key="1">
    <source>
        <dbReference type="SAM" id="Coils"/>
    </source>
</evidence>
<evidence type="ECO:0000313" key="4">
    <source>
        <dbReference type="Proteomes" id="UP001583193"/>
    </source>
</evidence>
<feature type="compositionally biased region" description="Basic residues" evidence="2">
    <location>
        <begin position="759"/>
        <end position="771"/>
    </location>
</feature>
<gene>
    <name evidence="3" type="ORF">Plec18167_001862</name>
</gene>
<feature type="region of interest" description="Disordered" evidence="2">
    <location>
        <begin position="1"/>
        <end position="74"/>
    </location>
</feature>
<sequence>MDSDKPQASTAQGDEDLFQGVPVHVRLPFLGPSANAWAQQKEKERQQKMQQQSSHHKDGKENKPLQHQQSSFNDAVAIPLVGPTMPASQTPRLRYSGLDYDEELALPMPKPRTRSKPAPHPPIPILMQPPAKRGMKGKDRAVTDPGNTTGPETVIPIPEIPVEDKRVTEKKSRVAALKSKFSFKDPANKDSSKSNTHNAKKETGDQAKSSFDSEKASSSMDEPKLYVPKEKEPGVSPSSAPPTSVQDRFSDPSNAAEEQRIRAVRSTPAAADSLGQRSRRASVGSTANEIHHSKHMRPQGKIEGIVMGDPSLSPTRSGTYAKSGTPEVVASQSRIVSMQAELETHRQASGGSSSSRVQTFEPPMEVLYSPSVYGVAGGGAWEQLQHAHPDTMPMFSPGHRTVEQNGAEALRRASDMSIPPTVPTAHDSGVHNPASSQGYSASLVISTPEPTPVRHTTASQQSQYVDASPEDIALFSGVTSHGGYAPPPPDPEYQSTANLEQQLWTHVSTLHHHMNSMTNRITKVIGDTNSWHMDQVLRNVDNLGDVARILTTRAVGHTQIADETKHLLTEVRGEIQALRKEASIADRRLVETVNNMHKEIVPLRLKVDALYREFMSRPSVETKGNQRVDRVPSADEISARLSNMSAASQKTRARSDTRPSKANESSATAGECPSDVPTPTAAFRTPNQAGSTVGEDTDQTVKGYTGKKPQGVSEASTGSPERKAASLCSQSDHASVSSALAGQDDPPPGEKENTAGGEKKKKKNKSGRKKSVYGFANHRDGEQSRYPKTPKHNRVTGQNLHHASSAVGTQSPHIPQTPSSVSLESSAGSISHLSPSLIHPALRTPRQQEIMRQREQLNRAQQRARPPYRRNQQPMQHGYQNHHQSQIVSPMFGPNAAASNAYMSYPPMLNSPTVPPTPGYIPPPPPPMPPRNAPGPQYGPHPQPVWESGALVPAPSGSEPWGPSHWYQEAYGGERVGSNQPYQK</sequence>
<feature type="compositionally biased region" description="Polar residues" evidence="2">
    <location>
        <begin position="236"/>
        <end position="253"/>
    </location>
</feature>
<feature type="coiled-coil region" evidence="1">
    <location>
        <begin position="561"/>
        <end position="588"/>
    </location>
</feature>
<keyword evidence="1" id="KW-0175">Coiled coil</keyword>
<feature type="compositionally biased region" description="Polar residues" evidence="2">
    <location>
        <begin position="795"/>
        <end position="832"/>
    </location>
</feature>
<feature type="compositionally biased region" description="Low complexity" evidence="2">
    <location>
        <begin position="148"/>
        <end position="157"/>
    </location>
</feature>
<feature type="compositionally biased region" description="Basic and acidic residues" evidence="2">
    <location>
        <begin position="55"/>
        <end position="64"/>
    </location>
</feature>
<evidence type="ECO:0000256" key="2">
    <source>
        <dbReference type="SAM" id="MobiDB-lite"/>
    </source>
</evidence>
<feature type="region of interest" description="Disordered" evidence="2">
    <location>
        <begin position="107"/>
        <end position="297"/>
    </location>
</feature>
<accession>A0ABR3YA73</accession>
<feature type="compositionally biased region" description="Polar residues" evidence="2">
    <location>
        <begin position="640"/>
        <end position="650"/>
    </location>
</feature>
<dbReference type="EMBL" id="JAVDPF010000003">
    <property type="protein sequence ID" value="KAL1885205.1"/>
    <property type="molecule type" value="Genomic_DNA"/>
</dbReference>